<feature type="region of interest" description="Disordered" evidence="5">
    <location>
        <begin position="285"/>
        <end position="444"/>
    </location>
</feature>
<dbReference type="Proteomes" id="UP001174694">
    <property type="component" value="Unassembled WGS sequence"/>
</dbReference>
<feature type="compositionally biased region" description="Low complexity" evidence="5">
    <location>
        <begin position="8"/>
        <end position="28"/>
    </location>
</feature>
<dbReference type="SUPFAM" id="SSF46785">
    <property type="entry name" value="Winged helix' DNA-binding domain"/>
    <property type="match status" value="1"/>
</dbReference>
<dbReference type="GO" id="GO:0005634">
    <property type="term" value="C:nucleus"/>
    <property type="evidence" value="ECO:0007669"/>
    <property type="project" value="UniProtKB-SubCell"/>
</dbReference>
<dbReference type="PANTHER" id="PTHR22792:SF140">
    <property type="entry name" value="ACHILLES, ISOFORM A"/>
    <property type="match status" value="1"/>
</dbReference>
<dbReference type="InterPro" id="IPR012677">
    <property type="entry name" value="Nucleotide-bd_a/b_plait_sf"/>
</dbReference>
<dbReference type="InterPro" id="IPR002344">
    <property type="entry name" value="Lupus_La"/>
</dbReference>
<feature type="domain" description="HTH La-type RNA-binding" evidence="7">
    <location>
        <begin position="94"/>
        <end position="184"/>
    </location>
</feature>
<evidence type="ECO:0000256" key="4">
    <source>
        <dbReference type="PROSITE-ProRule" id="PRU00332"/>
    </source>
</evidence>
<dbReference type="CDD" id="cd12291">
    <property type="entry name" value="RRM1_La"/>
    <property type="match status" value="1"/>
</dbReference>
<organism evidence="8 9">
    <name type="scientific">Pleurostoma richardsiae</name>
    <dbReference type="NCBI Taxonomy" id="41990"/>
    <lineage>
        <taxon>Eukaryota</taxon>
        <taxon>Fungi</taxon>
        <taxon>Dikarya</taxon>
        <taxon>Ascomycota</taxon>
        <taxon>Pezizomycotina</taxon>
        <taxon>Sordariomycetes</taxon>
        <taxon>Sordariomycetidae</taxon>
        <taxon>Calosphaeriales</taxon>
        <taxon>Pleurostomataceae</taxon>
        <taxon>Pleurostoma</taxon>
    </lineage>
</organism>
<keyword evidence="3" id="KW-0539">Nucleus</keyword>
<dbReference type="InterPro" id="IPR036390">
    <property type="entry name" value="WH_DNA-bd_sf"/>
</dbReference>
<dbReference type="GO" id="GO:0003729">
    <property type="term" value="F:mRNA binding"/>
    <property type="evidence" value="ECO:0007669"/>
    <property type="project" value="TreeGrafter"/>
</dbReference>
<keyword evidence="9" id="KW-1185">Reference proteome</keyword>
<feature type="compositionally biased region" description="Basic and acidic residues" evidence="5">
    <location>
        <begin position="371"/>
        <end position="394"/>
    </location>
</feature>
<sequence length="444" mass="49588">MADEAVKVEAAQPDVAAPVEAVAEAAPATNDTAESKPEEASTNVDSVIGEVKEDEKKQVEEPAAEVEGAKDEKAVSPKKEHTSKPRARKYDPSVLPKTDDPAQIRSQVEFYFGDSNLPQDKFMWEQTGGWENRPVKLKKICTFGRMRRFEPYEAIVAALKESQFLNVSGPEGDEELTRKTAYVSNSKPYAKKEAATVYIKGFGEEEPDTQFKIEAMLAQCGQTVRSIRLRRTEEDVFKGSVFVEFDDEEQATAFLALDPKPQFEGNDLKIMSKKDYVEEKNQLIKEGKMEPSKSRKVRFWEGKEIGGSRDNFHGRGRGRGRGDFRGSRTDSDDWKKRREEDQQNGFRRNDRDSRGRGRGRGRGGRGGRGRGGRDNNRRDDRDGRSNRNTNDIKRPTIKATNENGEVVKGGETNGKRARDADGDATGERPAKKADTKADAAATEA</sequence>
<feature type="domain" description="RRM" evidence="6">
    <location>
        <begin position="195"/>
        <end position="282"/>
    </location>
</feature>
<evidence type="ECO:0000313" key="9">
    <source>
        <dbReference type="Proteomes" id="UP001174694"/>
    </source>
</evidence>
<comment type="caution">
    <text evidence="8">The sequence shown here is derived from an EMBL/GenBank/DDBJ whole genome shotgun (WGS) entry which is preliminary data.</text>
</comment>
<evidence type="ECO:0000256" key="1">
    <source>
        <dbReference type="ARBA" id="ARBA00004123"/>
    </source>
</evidence>
<feature type="region of interest" description="Disordered" evidence="5">
    <location>
        <begin position="1"/>
        <end position="100"/>
    </location>
</feature>
<comment type="subcellular location">
    <subcellularLocation>
        <location evidence="1">Nucleus</location>
    </subcellularLocation>
</comment>
<keyword evidence="2 4" id="KW-0694">RNA-binding</keyword>
<feature type="compositionally biased region" description="Basic residues" evidence="5">
    <location>
        <begin position="356"/>
        <end position="370"/>
    </location>
</feature>
<feature type="compositionally biased region" description="Basic and acidic residues" evidence="5">
    <location>
        <begin position="67"/>
        <end position="100"/>
    </location>
</feature>
<evidence type="ECO:0000256" key="2">
    <source>
        <dbReference type="ARBA" id="ARBA00022884"/>
    </source>
</evidence>
<dbReference type="GO" id="GO:0006396">
    <property type="term" value="P:RNA processing"/>
    <property type="evidence" value="ECO:0007669"/>
    <property type="project" value="InterPro"/>
</dbReference>
<feature type="compositionally biased region" description="Basic and acidic residues" evidence="5">
    <location>
        <begin position="320"/>
        <end position="355"/>
    </location>
</feature>
<accession>A0AA38RRD9</accession>
<proteinExistence type="predicted"/>
<evidence type="ECO:0000256" key="3">
    <source>
        <dbReference type="ARBA" id="ARBA00023242"/>
    </source>
</evidence>
<dbReference type="EMBL" id="JANBVO010000028">
    <property type="protein sequence ID" value="KAJ9138911.1"/>
    <property type="molecule type" value="Genomic_DNA"/>
</dbReference>
<dbReference type="PRINTS" id="PR00302">
    <property type="entry name" value="LUPUSLA"/>
</dbReference>
<feature type="compositionally biased region" description="Basic and acidic residues" evidence="5">
    <location>
        <begin position="50"/>
        <end position="60"/>
    </location>
</feature>
<dbReference type="InterPro" id="IPR036388">
    <property type="entry name" value="WH-like_DNA-bd_sf"/>
</dbReference>
<evidence type="ECO:0000259" key="7">
    <source>
        <dbReference type="PROSITE" id="PS50961"/>
    </source>
</evidence>
<feature type="compositionally biased region" description="Basic and acidic residues" evidence="5">
    <location>
        <begin position="285"/>
        <end position="313"/>
    </location>
</feature>
<reference evidence="8" key="1">
    <citation type="submission" date="2022-07" db="EMBL/GenBank/DDBJ databases">
        <title>Fungi with potential for degradation of polypropylene.</title>
        <authorList>
            <person name="Gostincar C."/>
        </authorList>
    </citation>
    <scope>NUCLEOTIDE SEQUENCE</scope>
    <source>
        <strain evidence="8">EXF-13308</strain>
    </source>
</reference>
<dbReference type="Pfam" id="PF05383">
    <property type="entry name" value="La"/>
    <property type="match status" value="1"/>
</dbReference>
<dbReference type="AlphaFoldDB" id="A0AA38RRD9"/>
<evidence type="ECO:0000259" key="6">
    <source>
        <dbReference type="PROSITE" id="PS50102"/>
    </source>
</evidence>
<dbReference type="Gene3D" id="3.30.70.330">
    <property type="match status" value="1"/>
</dbReference>
<dbReference type="SMART" id="SM00715">
    <property type="entry name" value="LA"/>
    <property type="match status" value="1"/>
</dbReference>
<dbReference type="InterPro" id="IPR006630">
    <property type="entry name" value="La_HTH"/>
</dbReference>
<dbReference type="InterPro" id="IPR035979">
    <property type="entry name" value="RBD_domain_sf"/>
</dbReference>
<name>A0AA38RRD9_9PEZI</name>
<dbReference type="SMART" id="SM00360">
    <property type="entry name" value="RRM"/>
    <property type="match status" value="1"/>
</dbReference>
<dbReference type="PROSITE" id="PS50102">
    <property type="entry name" value="RRM"/>
    <property type="match status" value="1"/>
</dbReference>
<dbReference type="GO" id="GO:1990904">
    <property type="term" value="C:ribonucleoprotein complex"/>
    <property type="evidence" value="ECO:0007669"/>
    <property type="project" value="InterPro"/>
</dbReference>
<dbReference type="Pfam" id="PF00076">
    <property type="entry name" value="RRM_1"/>
    <property type="match status" value="1"/>
</dbReference>
<dbReference type="InterPro" id="IPR000504">
    <property type="entry name" value="RRM_dom"/>
</dbReference>
<feature type="compositionally biased region" description="Basic and acidic residues" evidence="5">
    <location>
        <begin position="413"/>
        <end position="437"/>
    </location>
</feature>
<dbReference type="InterPro" id="IPR045180">
    <property type="entry name" value="La_dom_prot"/>
</dbReference>
<evidence type="ECO:0000256" key="5">
    <source>
        <dbReference type="SAM" id="MobiDB-lite"/>
    </source>
</evidence>
<dbReference type="Gene3D" id="1.10.10.10">
    <property type="entry name" value="Winged helix-like DNA-binding domain superfamily/Winged helix DNA-binding domain"/>
    <property type="match status" value="1"/>
</dbReference>
<gene>
    <name evidence="8" type="ORF">NKR23_g8200</name>
</gene>
<dbReference type="PROSITE" id="PS50961">
    <property type="entry name" value="HTH_LA"/>
    <property type="match status" value="1"/>
</dbReference>
<evidence type="ECO:0000313" key="8">
    <source>
        <dbReference type="EMBL" id="KAJ9138911.1"/>
    </source>
</evidence>
<dbReference type="SUPFAM" id="SSF54928">
    <property type="entry name" value="RNA-binding domain, RBD"/>
    <property type="match status" value="1"/>
</dbReference>
<dbReference type="PANTHER" id="PTHR22792">
    <property type="entry name" value="LUPUS LA PROTEIN-RELATED"/>
    <property type="match status" value="1"/>
</dbReference>
<protein>
    <submittedName>
        <fullName evidence="8">La domain-containing protein</fullName>
    </submittedName>
</protein>